<dbReference type="RefSeq" id="WP_377978831.1">
    <property type="nucleotide sequence ID" value="NZ_JBBKXY010000002.1"/>
</dbReference>
<feature type="transmembrane region" description="Helical" evidence="6">
    <location>
        <begin position="79"/>
        <end position="102"/>
    </location>
</feature>
<dbReference type="Pfam" id="PF09335">
    <property type="entry name" value="VTT_dom"/>
    <property type="match status" value="1"/>
</dbReference>
<gene>
    <name evidence="8" type="ORF">SKC35_07760</name>
</gene>
<evidence type="ECO:0000256" key="4">
    <source>
        <dbReference type="ARBA" id="ARBA00022989"/>
    </source>
</evidence>
<name>A0ABW6DBQ9_9BACT</name>
<keyword evidence="4 6" id="KW-1133">Transmembrane helix</keyword>
<evidence type="ECO:0000256" key="1">
    <source>
        <dbReference type="ARBA" id="ARBA00004651"/>
    </source>
</evidence>
<evidence type="ECO:0000256" key="2">
    <source>
        <dbReference type="ARBA" id="ARBA00022475"/>
    </source>
</evidence>
<dbReference type="InterPro" id="IPR015414">
    <property type="entry name" value="TMEM64"/>
</dbReference>
<comment type="caution">
    <text evidence="8">The sequence shown here is derived from an EMBL/GenBank/DDBJ whole genome shotgun (WGS) entry which is preliminary data.</text>
</comment>
<dbReference type="Proteomes" id="UP001598112">
    <property type="component" value="Unassembled WGS sequence"/>
</dbReference>
<feature type="transmembrane region" description="Helical" evidence="6">
    <location>
        <begin position="195"/>
        <end position="214"/>
    </location>
</feature>
<protein>
    <recommendedName>
        <fullName evidence="6">TVP38/TMEM64 family membrane protein</fullName>
    </recommendedName>
</protein>
<evidence type="ECO:0000313" key="9">
    <source>
        <dbReference type="Proteomes" id="UP001598112"/>
    </source>
</evidence>
<organism evidence="8 9">
    <name type="scientific">Aquirufa originis</name>
    <dbReference type="NCBI Taxonomy" id="3096514"/>
    <lineage>
        <taxon>Bacteria</taxon>
        <taxon>Pseudomonadati</taxon>
        <taxon>Bacteroidota</taxon>
        <taxon>Cytophagia</taxon>
        <taxon>Cytophagales</taxon>
        <taxon>Flectobacillaceae</taxon>
        <taxon>Aquirufa</taxon>
    </lineage>
</organism>
<sequence>MRGPFMNKKLVYETLYLVWMGLLPLLASGFLGYYALANPSFFTTFSLLGSVVFWIFAALIMGLALCPTTFFALFTGYVYGFSGLMPLILAYSAASALGYFLAKKFGATALLSRVPSSFLANVRSSSFSWVFLARLSPIFPFAITNAIMAFVGVPFRAFITAGTLGMLPRTFLAVFTGISASSWALLFARPELVRWQDVVSVMLLIVSAVGMYLLGRRSLR</sequence>
<comment type="subcellular location">
    <subcellularLocation>
        <location evidence="1 6">Cell membrane</location>
        <topology evidence="1 6">Multi-pass membrane protein</topology>
    </subcellularLocation>
</comment>
<feature type="transmembrane region" description="Helical" evidence="6">
    <location>
        <begin position="48"/>
        <end position="73"/>
    </location>
</feature>
<feature type="transmembrane region" description="Helical" evidence="6">
    <location>
        <begin position="138"/>
        <end position="159"/>
    </location>
</feature>
<evidence type="ECO:0000313" key="8">
    <source>
        <dbReference type="EMBL" id="MFD3293579.1"/>
    </source>
</evidence>
<keyword evidence="3 6" id="KW-0812">Transmembrane</keyword>
<evidence type="ECO:0000256" key="5">
    <source>
        <dbReference type="ARBA" id="ARBA00023136"/>
    </source>
</evidence>
<feature type="transmembrane region" description="Helical" evidence="6">
    <location>
        <begin position="16"/>
        <end position="36"/>
    </location>
</feature>
<dbReference type="PANTHER" id="PTHR12677">
    <property type="entry name" value="GOLGI APPARATUS MEMBRANE PROTEIN TVP38-RELATED"/>
    <property type="match status" value="1"/>
</dbReference>
<keyword evidence="9" id="KW-1185">Reference proteome</keyword>
<evidence type="ECO:0000256" key="3">
    <source>
        <dbReference type="ARBA" id="ARBA00022692"/>
    </source>
</evidence>
<feature type="transmembrane region" description="Helical" evidence="6">
    <location>
        <begin position="171"/>
        <end position="189"/>
    </location>
</feature>
<accession>A0ABW6DBQ9</accession>
<comment type="similarity">
    <text evidence="6">Belongs to the TVP38/TMEM64 family.</text>
</comment>
<dbReference type="EMBL" id="JBBKXY010000002">
    <property type="protein sequence ID" value="MFD3293579.1"/>
    <property type="molecule type" value="Genomic_DNA"/>
</dbReference>
<proteinExistence type="inferred from homology"/>
<keyword evidence="5 6" id="KW-0472">Membrane</keyword>
<feature type="domain" description="VTT" evidence="7">
    <location>
        <begin position="67"/>
        <end position="178"/>
    </location>
</feature>
<dbReference type="PANTHER" id="PTHR12677:SF59">
    <property type="entry name" value="GOLGI APPARATUS MEMBRANE PROTEIN TVP38-RELATED"/>
    <property type="match status" value="1"/>
</dbReference>
<evidence type="ECO:0000256" key="6">
    <source>
        <dbReference type="RuleBase" id="RU366058"/>
    </source>
</evidence>
<keyword evidence="2 6" id="KW-1003">Cell membrane</keyword>
<evidence type="ECO:0000259" key="7">
    <source>
        <dbReference type="Pfam" id="PF09335"/>
    </source>
</evidence>
<dbReference type="InterPro" id="IPR032816">
    <property type="entry name" value="VTT_dom"/>
</dbReference>
<reference evidence="8 9" key="1">
    <citation type="submission" date="2024-03" db="EMBL/GenBank/DDBJ databases">
        <title>Aquirufa genome sequencing.</title>
        <authorList>
            <person name="Pitt A."/>
            <person name="Hahn M.W."/>
        </authorList>
    </citation>
    <scope>NUCLEOTIDE SEQUENCE [LARGE SCALE GENOMIC DNA]</scope>
    <source>
        <strain evidence="8 9">KTFRIE-69F</strain>
    </source>
</reference>